<keyword evidence="1" id="KW-0479">Metal-binding</keyword>
<evidence type="ECO:0000259" key="4">
    <source>
        <dbReference type="PROSITE" id="PS50157"/>
    </source>
</evidence>
<evidence type="ECO:0000256" key="2">
    <source>
        <dbReference type="SAM" id="MobiDB-lite"/>
    </source>
</evidence>
<feature type="transmembrane region" description="Helical" evidence="3">
    <location>
        <begin position="14"/>
        <end position="35"/>
    </location>
</feature>
<dbReference type="Proteomes" id="UP000663888">
    <property type="component" value="Unassembled WGS sequence"/>
</dbReference>
<evidence type="ECO:0000313" key="6">
    <source>
        <dbReference type="Proteomes" id="UP000663888"/>
    </source>
</evidence>
<sequence length="394" mass="43316">MYLISKPVTPRNKIWQLALYLIGCLISIVILVSGLDSIHKLFGSSAKAQAKPEGGEGNILRLKIDNPNPQCSIESELSSPSELASSIPYTPECKGFPFETNFLDELRGECRYFIASIQLNQGRSEYSTFSLDPGQRKISHISESLPLEHVDRSFDSVINFTIDDLTYQWDTIYDTLLVGQPQAGPGTPILQWSDVQLYTTLEKAKELVDSIQCADLGTPSSSNPVSSPPADSNITSPSNVADDPPIFPETEVFYLPPATGYFGSSPSKENIDEWVEQAVSNHQAPRDGTRLKCPEAGCPSVSRRPHALKTHLYTHYRIKPFTCTMCNLSVLTEANLVRHMKNAHTCPGCHLEGPAPFIKSHKNVCPLGLFGRNPRKNGRIRSSLGIGAASSQRS</sequence>
<keyword evidence="3" id="KW-1133">Transmembrane helix</keyword>
<dbReference type="AlphaFoldDB" id="A0A8H3GT97"/>
<organism evidence="5 6">
    <name type="scientific">Rhizoctonia solani</name>
    <dbReference type="NCBI Taxonomy" id="456999"/>
    <lineage>
        <taxon>Eukaryota</taxon>
        <taxon>Fungi</taxon>
        <taxon>Dikarya</taxon>
        <taxon>Basidiomycota</taxon>
        <taxon>Agaricomycotina</taxon>
        <taxon>Agaricomycetes</taxon>
        <taxon>Cantharellales</taxon>
        <taxon>Ceratobasidiaceae</taxon>
        <taxon>Rhizoctonia</taxon>
    </lineage>
</organism>
<protein>
    <recommendedName>
        <fullName evidence="4">C2H2-type domain-containing protein</fullName>
    </recommendedName>
</protein>
<accession>A0A8H3GT97</accession>
<dbReference type="SUPFAM" id="SSF57667">
    <property type="entry name" value="beta-beta-alpha zinc fingers"/>
    <property type="match status" value="1"/>
</dbReference>
<evidence type="ECO:0000256" key="1">
    <source>
        <dbReference type="PROSITE-ProRule" id="PRU00042"/>
    </source>
</evidence>
<dbReference type="PROSITE" id="PS00028">
    <property type="entry name" value="ZINC_FINGER_C2H2_1"/>
    <property type="match status" value="1"/>
</dbReference>
<feature type="domain" description="C2H2-type" evidence="4">
    <location>
        <begin position="321"/>
        <end position="345"/>
    </location>
</feature>
<dbReference type="SMART" id="SM00355">
    <property type="entry name" value="ZnF_C2H2"/>
    <property type="match status" value="2"/>
</dbReference>
<dbReference type="PROSITE" id="PS50157">
    <property type="entry name" value="ZINC_FINGER_C2H2_2"/>
    <property type="match status" value="1"/>
</dbReference>
<keyword evidence="1" id="KW-0862">Zinc</keyword>
<feature type="region of interest" description="Disordered" evidence="2">
    <location>
        <begin position="217"/>
        <end position="237"/>
    </location>
</feature>
<reference evidence="5" key="1">
    <citation type="submission" date="2021-01" db="EMBL/GenBank/DDBJ databases">
        <authorList>
            <person name="Kaushik A."/>
        </authorList>
    </citation>
    <scope>NUCLEOTIDE SEQUENCE</scope>
    <source>
        <strain evidence="5">AG4-R118</strain>
    </source>
</reference>
<keyword evidence="3" id="KW-0812">Transmembrane</keyword>
<keyword evidence="1" id="KW-0863">Zinc-finger</keyword>
<dbReference type="InterPro" id="IPR013087">
    <property type="entry name" value="Znf_C2H2_type"/>
</dbReference>
<evidence type="ECO:0000313" key="5">
    <source>
        <dbReference type="EMBL" id="CAE6471685.1"/>
    </source>
</evidence>
<feature type="compositionally biased region" description="Low complexity" evidence="2">
    <location>
        <begin position="219"/>
        <end position="232"/>
    </location>
</feature>
<gene>
    <name evidence="5" type="ORF">RDB_LOCUS108622</name>
</gene>
<comment type="caution">
    <text evidence="5">The sequence shown here is derived from an EMBL/GenBank/DDBJ whole genome shotgun (WGS) entry which is preliminary data.</text>
</comment>
<dbReference type="GO" id="GO:0008270">
    <property type="term" value="F:zinc ion binding"/>
    <property type="evidence" value="ECO:0007669"/>
    <property type="project" value="UniProtKB-KW"/>
</dbReference>
<dbReference type="EMBL" id="CAJMWX010001156">
    <property type="protein sequence ID" value="CAE6471685.1"/>
    <property type="molecule type" value="Genomic_DNA"/>
</dbReference>
<name>A0A8H3GT97_9AGAM</name>
<dbReference type="InterPro" id="IPR036236">
    <property type="entry name" value="Znf_C2H2_sf"/>
</dbReference>
<keyword evidence="3" id="KW-0472">Membrane</keyword>
<evidence type="ECO:0000256" key="3">
    <source>
        <dbReference type="SAM" id="Phobius"/>
    </source>
</evidence>
<dbReference type="Gene3D" id="3.30.160.60">
    <property type="entry name" value="Classic Zinc Finger"/>
    <property type="match status" value="1"/>
</dbReference>
<proteinExistence type="predicted"/>